<proteinExistence type="predicted"/>
<sequence length="202" mass="23330">MNDEQVEELGAIESIYPDIIQKHSDGSFDVFISAILDQNATDGVRMNVLFTEHYPNDAPILTFKPFGSTSNHIIEEVKQVAHDVVNRSLNSPMTFDIIEAIREYLEKLTIVDTPKAPEIYRKVYDKYTSVSLETFLSWKKAYDEEQKELERSRMEAIKNDIFINGLTYAEVWSKPTGKQLFERGEELEVEEEIKDEDIEIVS</sequence>
<evidence type="ECO:0000259" key="1">
    <source>
        <dbReference type="PROSITE" id="PS50908"/>
    </source>
</evidence>
<evidence type="ECO:0000313" key="2">
    <source>
        <dbReference type="EMBL" id="OMJ70271.1"/>
    </source>
</evidence>
<dbReference type="EMBL" id="MPUH01001104">
    <property type="protein sequence ID" value="OMJ70271.1"/>
    <property type="molecule type" value="Genomic_DNA"/>
</dbReference>
<gene>
    <name evidence="2" type="ORF">SteCoe_31782</name>
</gene>
<dbReference type="OrthoDB" id="300065at2759"/>
<protein>
    <recommendedName>
        <fullName evidence="1">RWD domain-containing protein</fullName>
    </recommendedName>
</protein>
<dbReference type="PANTHER" id="PTHR12292">
    <property type="entry name" value="RWD DOMAIN-CONTAINING PROTEIN"/>
    <property type="match status" value="1"/>
</dbReference>
<feature type="domain" description="RWD" evidence="1">
    <location>
        <begin position="7"/>
        <end position="108"/>
    </location>
</feature>
<dbReference type="SUPFAM" id="SSF54495">
    <property type="entry name" value="UBC-like"/>
    <property type="match status" value="1"/>
</dbReference>
<dbReference type="Pfam" id="PF05773">
    <property type="entry name" value="RWD"/>
    <property type="match status" value="1"/>
</dbReference>
<dbReference type="PROSITE" id="PS50908">
    <property type="entry name" value="RWD"/>
    <property type="match status" value="1"/>
</dbReference>
<keyword evidence="3" id="KW-1185">Reference proteome</keyword>
<dbReference type="InterPro" id="IPR040213">
    <property type="entry name" value="GIR2-like"/>
</dbReference>
<dbReference type="Proteomes" id="UP000187209">
    <property type="component" value="Unassembled WGS sequence"/>
</dbReference>
<dbReference type="AlphaFoldDB" id="A0A1R2B0H5"/>
<reference evidence="2 3" key="1">
    <citation type="submission" date="2016-11" db="EMBL/GenBank/DDBJ databases">
        <title>The macronuclear genome of Stentor coeruleus: a giant cell with tiny introns.</title>
        <authorList>
            <person name="Slabodnick M."/>
            <person name="Ruby J.G."/>
            <person name="Reiff S.B."/>
            <person name="Swart E.C."/>
            <person name="Gosai S."/>
            <person name="Prabakaran S."/>
            <person name="Witkowska E."/>
            <person name="Larue G.E."/>
            <person name="Fisher S."/>
            <person name="Freeman R.M."/>
            <person name="Gunawardena J."/>
            <person name="Chu W."/>
            <person name="Stover N.A."/>
            <person name="Gregory B.D."/>
            <person name="Nowacki M."/>
            <person name="Derisi J."/>
            <person name="Roy S.W."/>
            <person name="Marshall W.F."/>
            <person name="Sood P."/>
        </authorList>
    </citation>
    <scope>NUCLEOTIDE SEQUENCE [LARGE SCALE GENOMIC DNA]</scope>
    <source>
        <strain evidence="2">WM001</strain>
    </source>
</reference>
<name>A0A1R2B0H5_9CILI</name>
<dbReference type="Gene3D" id="3.10.110.10">
    <property type="entry name" value="Ubiquitin Conjugating Enzyme"/>
    <property type="match status" value="1"/>
</dbReference>
<accession>A0A1R2B0H5</accession>
<dbReference type="InterPro" id="IPR006575">
    <property type="entry name" value="RWD_dom"/>
</dbReference>
<evidence type="ECO:0000313" key="3">
    <source>
        <dbReference type="Proteomes" id="UP000187209"/>
    </source>
</evidence>
<dbReference type="SMART" id="SM00591">
    <property type="entry name" value="RWD"/>
    <property type="match status" value="1"/>
</dbReference>
<comment type="caution">
    <text evidence="2">The sequence shown here is derived from an EMBL/GenBank/DDBJ whole genome shotgun (WGS) entry which is preliminary data.</text>
</comment>
<dbReference type="InterPro" id="IPR016135">
    <property type="entry name" value="UBQ-conjugating_enzyme/RWD"/>
</dbReference>
<organism evidence="2 3">
    <name type="scientific">Stentor coeruleus</name>
    <dbReference type="NCBI Taxonomy" id="5963"/>
    <lineage>
        <taxon>Eukaryota</taxon>
        <taxon>Sar</taxon>
        <taxon>Alveolata</taxon>
        <taxon>Ciliophora</taxon>
        <taxon>Postciliodesmatophora</taxon>
        <taxon>Heterotrichea</taxon>
        <taxon>Heterotrichida</taxon>
        <taxon>Stentoridae</taxon>
        <taxon>Stentor</taxon>
    </lineage>
</organism>